<reference evidence="1" key="1">
    <citation type="submission" date="2018-06" db="EMBL/GenBank/DDBJ databases">
        <authorList>
            <person name="Zhirakovskaya E."/>
        </authorList>
    </citation>
    <scope>NUCLEOTIDE SEQUENCE</scope>
</reference>
<dbReference type="AlphaFoldDB" id="A0A3B0XX49"/>
<name>A0A3B0XX49_9ZZZZ</name>
<proteinExistence type="predicted"/>
<gene>
    <name evidence="1" type="ORF">MNBD_GAMMA09-1866</name>
</gene>
<sequence length="68" mass="7498">MRRPELEYPLKIATTTLGVDVWVVMPNSAAAIANGSDPTVVFIYQRISFAYPHEADAQMNLIISAFAN</sequence>
<accession>A0A3B0XX49</accession>
<protein>
    <submittedName>
        <fullName evidence="1">Uncharacterized protein</fullName>
    </submittedName>
</protein>
<dbReference type="EMBL" id="UOFI01000136">
    <property type="protein sequence ID" value="VAW68723.1"/>
    <property type="molecule type" value="Genomic_DNA"/>
</dbReference>
<evidence type="ECO:0000313" key="1">
    <source>
        <dbReference type="EMBL" id="VAW68723.1"/>
    </source>
</evidence>
<organism evidence="1">
    <name type="scientific">hydrothermal vent metagenome</name>
    <dbReference type="NCBI Taxonomy" id="652676"/>
    <lineage>
        <taxon>unclassified sequences</taxon>
        <taxon>metagenomes</taxon>
        <taxon>ecological metagenomes</taxon>
    </lineage>
</organism>